<sequence>MPLLLTIGLAISLVTVALLLLTRRPSRTVPPPHPAPPESRSPVAEPTPARPGSGEPAFGAGAGSVVDSGRPCSGEPVLGAGAGLVVDPGPFGSRGWIMLDAERSALAWEPLAAVRPGPASASGRRRS</sequence>
<evidence type="ECO:0000313" key="2">
    <source>
        <dbReference type="EMBL" id="MBB3094667.1"/>
    </source>
</evidence>
<comment type="caution">
    <text evidence="2">The sequence shown here is derived from an EMBL/GenBank/DDBJ whole genome shotgun (WGS) entry which is preliminary data.</text>
</comment>
<protein>
    <submittedName>
        <fullName evidence="2">Uncharacterized protein</fullName>
    </submittedName>
</protein>
<reference evidence="2 3" key="1">
    <citation type="submission" date="2020-08" db="EMBL/GenBank/DDBJ databases">
        <title>Genomic Encyclopedia of Type Strains, Phase III (KMG-III): the genomes of soil and plant-associated and newly described type strains.</title>
        <authorList>
            <person name="Whitman W."/>
        </authorList>
    </citation>
    <scope>NUCLEOTIDE SEQUENCE [LARGE SCALE GENOMIC DNA]</scope>
    <source>
        <strain evidence="2 3">CECT 3287</strain>
    </source>
</reference>
<evidence type="ECO:0000256" key="1">
    <source>
        <dbReference type="SAM" id="MobiDB-lite"/>
    </source>
</evidence>
<dbReference type="Proteomes" id="UP000590749">
    <property type="component" value="Unassembled WGS sequence"/>
</dbReference>
<organism evidence="2 3">
    <name type="scientific">Actinoplanes campanulatus</name>
    <dbReference type="NCBI Taxonomy" id="113559"/>
    <lineage>
        <taxon>Bacteria</taxon>
        <taxon>Bacillati</taxon>
        <taxon>Actinomycetota</taxon>
        <taxon>Actinomycetes</taxon>
        <taxon>Micromonosporales</taxon>
        <taxon>Micromonosporaceae</taxon>
        <taxon>Actinoplanes</taxon>
    </lineage>
</organism>
<name>A0A7W5AE61_9ACTN</name>
<dbReference type="AlphaFoldDB" id="A0A7W5AE61"/>
<gene>
    <name evidence="2" type="ORF">FHR83_002330</name>
</gene>
<keyword evidence="3" id="KW-1185">Reference proteome</keyword>
<evidence type="ECO:0000313" key="3">
    <source>
        <dbReference type="Proteomes" id="UP000590749"/>
    </source>
</evidence>
<feature type="region of interest" description="Disordered" evidence="1">
    <location>
        <begin position="25"/>
        <end position="71"/>
    </location>
</feature>
<feature type="compositionally biased region" description="Pro residues" evidence="1">
    <location>
        <begin position="28"/>
        <end position="39"/>
    </location>
</feature>
<proteinExistence type="predicted"/>
<dbReference type="EMBL" id="JACHXF010000004">
    <property type="protein sequence ID" value="MBB3094667.1"/>
    <property type="molecule type" value="Genomic_DNA"/>
</dbReference>
<dbReference type="RefSeq" id="WP_183218954.1">
    <property type="nucleotide sequence ID" value="NZ_BMPW01000003.1"/>
</dbReference>
<accession>A0A7W5AE61</accession>